<dbReference type="InterPro" id="IPR036457">
    <property type="entry name" value="PPM-type-like_dom_sf"/>
</dbReference>
<dbReference type="OrthoDB" id="546563at2759"/>
<dbReference type="SUPFAM" id="SSF81606">
    <property type="entry name" value="PP2C-like"/>
    <property type="match status" value="1"/>
</dbReference>
<sequence length="581" mass="62674">MGCLFSKYDTKGAGAGLTSPYKPSVSAHVYESHSTIRGLRFFSSTAEYAASTEVKTKSRVVNSEDYIFASLFEGYGGMEAADFSHRTAYATFCTNLKREEGDIPNALQHMMCEIDEGLAKSSRIKPLKGCSGAGAVVAVIDLRNNVLHAASVGGCVCLISHSVGSFKQATAEADLVANGLKTWASVQGLRNVSNPSDLDLQKGCPHVLGFGRGKCQDVADAYAKYSDTPIVQIAEPRQTLKIEAGSRHLLPGEGNVLLLSAGYLDLMPVTSTAILAHHFPTRDIQALLDVAHSAGVVSDGGEAGSIADRNTNLSNEGMSPPADSHAANGMKERCQFNLSRILASYAVSRGEAHRHALQAPTSSVAVVSIAIDYPSSASDRQLQQQRLRDMWKSRRNLLAVHRWNLVRQYLRFQHSLHKSFRKAWLDVAAGLMAQADAQARQAERVAWQHLNEAVQVTRTGLVMRPGSRSIIPSPGNLLLTAGNARSRSTELVPTSAPPPAVTTLQGEVLVTFVVEEQHGTFPHPRAVNKCDDPVHEDAGKENSSPSQQSSVSSLMLGMPPSPEILRDQSCFTPTLRLRQSN</sequence>
<dbReference type="Proteomes" id="UP000232323">
    <property type="component" value="Unassembled WGS sequence"/>
</dbReference>
<protein>
    <recommendedName>
        <fullName evidence="4">PPM-type phosphatase domain-containing protein</fullName>
    </recommendedName>
</protein>
<name>A0A250WVY5_9CHLO</name>
<comment type="caution">
    <text evidence="2">The sequence shown here is derived from an EMBL/GenBank/DDBJ whole genome shotgun (WGS) entry which is preliminary data.</text>
</comment>
<evidence type="ECO:0008006" key="4">
    <source>
        <dbReference type="Google" id="ProtNLM"/>
    </source>
</evidence>
<accession>A0A250WVY5</accession>
<feature type="compositionally biased region" description="Low complexity" evidence="1">
    <location>
        <begin position="543"/>
        <end position="553"/>
    </location>
</feature>
<dbReference type="AlphaFoldDB" id="A0A250WVY5"/>
<organism evidence="2 3">
    <name type="scientific">Chlamydomonas eustigma</name>
    <dbReference type="NCBI Taxonomy" id="1157962"/>
    <lineage>
        <taxon>Eukaryota</taxon>
        <taxon>Viridiplantae</taxon>
        <taxon>Chlorophyta</taxon>
        <taxon>core chlorophytes</taxon>
        <taxon>Chlorophyceae</taxon>
        <taxon>CS clade</taxon>
        <taxon>Chlamydomonadales</taxon>
        <taxon>Chlamydomonadaceae</taxon>
        <taxon>Chlamydomonas</taxon>
    </lineage>
</organism>
<feature type="compositionally biased region" description="Basic and acidic residues" evidence="1">
    <location>
        <begin position="528"/>
        <end position="540"/>
    </location>
</feature>
<proteinExistence type="predicted"/>
<reference evidence="2 3" key="1">
    <citation type="submission" date="2017-08" db="EMBL/GenBank/DDBJ databases">
        <title>Acidophilic green algal genome provides insights into adaptation to an acidic environment.</title>
        <authorList>
            <person name="Hirooka S."/>
            <person name="Hirose Y."/>
            <person name="Kanesaki Y."/>
            <person name="Higuchi S."/>
            <person name="Fujiwara T."/>
            <person name="Onuma R."/>
            <person name="Era A."/>
            <person name="Ohbayashi R."/>
            <person name="Uzuka A."/>
            <person name="Nozaki H."/>
            <person name="Yoshikawa H."/>
            <person name="Miyagishima S.Y."/>
        </authorList>
    </citation>
    <scope>NUCLEOTIDE SEQUENCE [LARGE SCALE GENOMIC DNA]</scope>
    <source>
        <strain evidence="2 3">NIES-2499</strain>
    </source>
</reference>
<feature type="compositionally biased region" description="Polar residues" evidence="1">
    <location>
        <begin position="569"/>
        <end position="581"/>
    </location>
</feature>
<dbReference type="Gene3D" id="3.60.40.10">
    <property type="entry name" value="PPM-type phosphatase domain"/>
    <property type="match status" value="1"/>
</dbReference>
<evidence type="ECO:0000313" key="3">
    <source>
        <dbReference type="Proteomes" id="UP000232323"/>
    </source>
</evidence>
<gene>
    <name evidence="2" type="ORF">CEUSTIGMA_g2315.t1</name>
</gene>
<keyword evidence="3" id="KW-1185">Reference proteome</keyword>
<feature type="region of interest" description="Disordered" evidence="1">
    <location>
        <begin position="522"/>
        <end position="581"/>
    </location>
</feature>
<dbReference type="EMBL" id="BEGY01000009">
    <property type="protein sequence ID" value="GAX74869.1"/>
    <property type="molecule type" value="Genomic_DNA"/>
</dbReference>
<evidence type="ECO:0000313" key="2">
    <source>
        <dbReference type="EMBL" id="GAX74869.1"/>
    </source>
</evidence>
<evidence type="ECO:0000256" key="1">
    <source>
        <dbReference type="SAM" id="MobiDB-lite"/>
    </source>
</evidence>